<reference evidence="1" key="1">
    <citation type="journal article" date="2015" name="PLoS Negl. Trop. Dis.">
        <title>Deep Sequencing Analysis of the Ixodes ricinus Haemocytome.</title>
        <authorList>
            <person name="Kotsyfakis M."/>
            <person name="Kopacek P."/>
            <person name="Franta Z."/>
            <person name="Pedra J.H."/>
            <person name="Ribeiro J.M."/>
        </authorList>
    </citation>
    <scope>NUCLEOTIDE SEQUENCE</scope>
</reference>
<organism evidence="1">
    <name type="scientific">Ixodes ricinus</name>
    <name type="common">Common tick</name>
    <name type="synonym">Acarus ricinus</name>
    <dbReference type="NCBI Taxonomy" id="34613"/>
    <lineage>
        <taxon>Eukaryota</taxon>
        <taxon>Metazoa</taxon>
        <taxon>Ecdysozoa</taxon>
        <taxon>Arthropoda</taxon>
        <taxon>Chelicerata</taxon>
        <taxon>Arachnida</taxon>
        <taxon>Acari</taxon>
        <taxon>Parasitiformes</taxon>
        <taxon>Ixodida</taxon>
        <taxon>Ixodoidea</taxon>
        <taxon>Ixodidae</taxon>
        <taxon>Ixodinae</taxon>
        <taxon>Ixodes</taxon>
    </lineage>
</organism>
<dbReference type="EMBL" id="GBIH01000959">
    <property type="protein sequence ID" value="JAC93751.1"/>
    <property type="molecule type" value="mRNA"/>
</dbReference>
<accession>A0A090XA54</accession>
<name>A0A090XA54_IXORI</name>
<proteinExistence type="evidence at transcript level"/>
<dbReference type="AlphaFoldDB" id="A0A090XA54"/>
<sequence length="185" mass="21344">MIPALAMVPQDDVEQVFTELVSSLRTELLPVVDYFEDVFIGRPTARGRRDAQFPIELWNQHDTVLQGDSKTTNSVQAWHRGFQTHVQFSHPTLWRFFGGATTRTTPCNFTGLGKLEMGQRFSQASKYAKAAQRLKTLAREYDRRDARRFLRGVARHVSFKLPWHTRFVNKSGPYDIFHVISSDDN</sequence>
<evidence type="ECO:0000313" key="1">
    <source>
        <dbReference type="EMBL" id="JAC93751.1"/>
    </source>
</evidence>
<protein>
    <submittedName>
        <fullName evidence="1">Uncharacterized protein</fullName>
    </submittedName>
</protein>